<dbReference type="GO" id="GO:0005737">
    <property type="term" value="C:cytoplasm"/>
    <property type="evidence" value="ECO:0007669"/>
    <property type="project" value="TreeGrafter"/>
</dbReference>
<keyword evidence="3" id="KW-0175">Coiled coil</keyword>
<dbReference type="Proteomes" id="UP000663888">
    <property type="component" value="Unassembled WGS sequence"/>
</dbReference>
<comment type="similarity">
    <text evidence="1">Belongs to the prefoldin subunit beta family.</text>
</comment>
<proteinExistence type="inferred from homology"/>
<dbReference type="GO" id="GO:0051131">
    <property type="term" value="P:chaperone-mediated protein complex assembly"/>
    <property type="evidence" value="ECO:0007669"/>
    <property type="project" value="TreeGrafter"/>
</dbReference>
<comment type="caution">
    <text evidence="4">The sequence shown here is derived from an EMBL/GenBank/DDBJ whole genome shotgun (WGS) entry which is preliminary data.</text>
</comment>
<accession>A0A8H3HFD9</accession>
<evidence type="ECO:0000313" key="5">
    <source>
        <dbReference type="Proteomes" id="UP000663888"/>
    </source>
</evidence>
<evidence type="ECO:0000313" key="4">
    <source>
        <dbReference type="EMBL" id="CAE6503636.1"/>
    </source>
</evidence>
<reference evidence="4" key="1">
    <citation type="submission" date="2021-01" db="EMBL/GenBank/DDBJ databases">
        <authorList>
            <person name="Kaushik A."/>
        </authorList>
    </citation>
    <scope>NUCLEOTIDE SEQUENCE</scope>
    <source>
        <strain evidence="4">AG4-R118</strain>
    </source>
</reference>
<dbReference type="EMBL" id="CAJMWX010001734">
    <property type="protein sequence ID" value="CAE6503636.1"/>
    <property type="molecule type" value="Genomic_DNA"/>
</dbReference>
<dbReference type="GO" id="GO:0016272">
    <property type="term" value="C:prefoldin complex"/>
    <property type="evidence" value="ECO:0007669"/>
    <property type="project" value="InterPro"/>
</dbReference>
<keyword evidence="2" id="KW-0143">Chaperone</keyword>
<dbReference type="GO" id="GO:0006457">
    <property type="term" value="P:protein folding"/>
    <property type="evidence" value="ECO:0007669"/>
    <property type="project" value="InterPro"/>
</dbReference>
<protein>
    <recommendedName>
        <fullName evidence="6">Prefoldin subunit 6</fullName>
    </recommendedName>
</protein>
<dbReference type="Gene3D" id="1.10.287.370">
    <property type="match status" value="1"/>
</dbReference>
<name>A0A8H3HFD9_9AGAM</name>
<dbReference type="InterPro" id="IPR009053">
    <property type="entry name" value="Prefoldin"/>
</dbReference>
<feature type="coiled-coil region" evidence="3">
    <location>
        <begin position="22"/>
        <end position="56"/>
    </location>
</feature>
<dbReference type="PANTHER" id="PTHR21431">
    <property type="entry name" value="PREFOLDIN SUBUNIT 6"/>
    <property type="match status" value="1"/>
</dbReference>
<dbReference type="GO" id="GO:0051087">
    <property type="term" value="F:protein-folding chaperone binding"/>
    <property type="evidence" value="ECO:0007669"/>
    <property type="project" value="TreeGrafter"/>
</dbReference>
<dbReference type="PANTHER" id="PTHR21431:SF0">
    <property type="entry name" value="PREFOLDIN SUBUNIT 6"/>
    <property type="match status" value="1"/>
</dbReference>
<evidence type="ECO:0000256" key="2">
    <source>
        <dbReference type="ARBA" id="ARBA00023186"/>
    </source>
</evidence>
<dbReference type="Pfam" id="PF01920">
    <property type="entry name" value="Prefoldin_2"/>
    <property type="match status" value="1"/>
</dbReference>
<evidence type="ECO:0000256" key="3">
    <source>
        <dbReference type="SAM" id="Coils"/>
    </source>
</evidence>
<evidence type="ECO:0008006" key="6">
    <source>
        <dbReference type="Google" id="ProtNLM"/>
    </source>
</evidence>
<dbReference type="GO" id="GO:0051082">
    <property type="term" value="F:unfolded protein binding"/>
    <property type="evidence" value="ECO:0007669"/>
    <property type="project" value="InterPro"/>
</dbReference>
<organism evidence="4 5">
    <name type="scientific">Rhizoctonia solani</name>
    <dbReference type="NCBI Taxonomy" id="456999"/>
    <lineage>
        <taxon>Eukaryota</taxon>
        <taxon>Fungi</taxon>
        <taxon>Dikarya</taxon>
        <taxon>Basidiomycota</taxon>
        <taxon>Agaricomycotina</taxon>
        <taxon>Agaricomycetes</taxon>
        <taxon>Cantharellales</taxon>
        <taxon>Ceratobasidiaceae</taxon>
        <taxon>Rhizoctonia</taxon>
    </lineage>
</organism>
<sequence length="68" mass="7516">MVGPVLVKQDPAEAKSNVDKRLEFIRGEISRVEQQLSELNKKSEKIKAEVVTIQNVIASQQQPQATAA</sequence>
<gene>
    <name evidence="4" type="ORF">RDB_LOCUS156721</name>
</gene>
<dbReference type="SUPFAM" id="SSF46579">
    <property type="entry name" value="Prefoldin"/>
    <property type="match status" value="1"/>
</dbReference>
<dbReference type="InterPro" id="IPR002777">
    <property type="entry name" value="PFD_beta-like"/>
</dbReference>
<evidence type="ECO:0000256" key="1">
    <source>
        <dbReference type="ARBA" id="ARBA00008045"/>
    </source>
</evidence>
<dbReference type="AlphaFoldDB" id="A0A8H3HFD9"/>